<evidence type="ECO:0000313" key="18">
    <source>
        <dbReference type="Proteomes" id="UP000298030"/>
    </source>
</evidence>
<keyword evidence="7" id="KW-1015">Disulfide bond</keyword>
<comment type="catalytic activity">
    <reaction evidence="15">
        <text>[(1-&gt;4)-alpha-D-galacturonosyl](n) + H2O = alpha-D-galacturonate + [(1-&gt;4)-alpha-D-galacturonosyl](n-1)</text>
        <dbReference type="Rhea" id="RHEA:14117"/>
        <dbReference type="Rhea" id="RHEA-COMP:14570"/>
        <dbReference type="Rhea" id="RHEA-COMP:14572"/>
        <dbReference type="ChEBI" id="CHEBI:15377"/>
        <dbReference type="ChEBI" id="CHEBI:58658"/>
        <dbReference type="ChEBI" id="CHEBI:140523"/>
        <dbReference type="EC" id="3.2.1.67"/>
    </reaction>
</comment>
<dbReference type="Proteomes" id="UP000298030">
    <property type="component" value="Unassembled WGS sequence"/>
</dbReference>
<dbReference type="GO" id="GO:0005576">
    <property type="term" value="C:extracellular region"/>
    <property type="evidence" value="ECO:0007669"/>
    <property type="project" value="UniProtKB-SubCell"/>
</dbReference>
<dbReference type="GO" id="GO:0004650">
    <property type="term" value="F:polygalacturonase activity"/>
    <property type="evidence" value="ECO:0007669"/>
    <property type="project" value="InterPro"/>
</dbReference>
<dbReference type="PANTHER" id="PTHR31736">
    <property type="match status" value="1"/>
</dbReference>
<gene>
    <name evidence="17" type="ORF">FA13DRAFT_1757539</name>
</gene>
<reference evidence="17 18" key="1">
    <citation type="journal article" date="2019" name="Nat. Ecol. Evol.">
        <title>Megaphylogeny resolves global patterns of mushroom evolution.</title>
        <authorList>
            <person name="Varga T."/>
            <person name="Krizsan K."/>
            <person name="Foldi C."/>
            <person name="Dima B."/>
            <person name="Sanchez-Garcia M."/>
            <person name="Sanchez-Ramirez S."/>
            <person name="Szollosi G.J."/>
            <person name="Szarkandi J.G."/>
            <person name="Papp V."/>
            <person name="Albert L."/>
            <person name="Andreopoulos W."/>
            <person name="Angelini C."/>
            <person name="Antonin V."/>
            <person name="Barry K.W."/>
            <person name="Bougher N.L."/>
            <person name="Buchanan P."/>
            <person name="Buyck B."/>
            <person name="Bense V."/>
            <person name="Catcheside P."/>
            <person name="Chovatia M."/>
            <person name="Cooper J."/>
            <person name="Damon W."/>
            <person name="Desjardin D."/>
            <person name="Finy P."/>
            <person name="Geml J."/>
            <person name="Haridas S."/>
            <person name="Hughes K."/>
            <person name="Justo A."/>
            <person name="Karasinski D."/>
            <person name="Kautmanova I."/>
            <person name="Kiss B."/>
            <person name="Kocsube S."/>
            <person name="Kotiranta H."/>
            <person name="LaButti K.M."/>
            <person name="Lechner B.E."/>
            <person name="Liimatainen K."/>
            <person name="Lipzen A."/>
            <person name="Lukacs Z."/>
            <person name="Mihaltcheva S."/>
            <person name="Morgado L.N."/>
            <person name="Niskanen T."/>
            <person name="Noordeloos M.E."/>
            <person name="Ohm R.A."/>
            <person name="Ortiz-Santana B."/>
            <person name="Ovrebo C."/>
            <person name="Racz N."/>
            <person name="Riley R."/>
            <person name="Savchenko A."/>
            <person name="Shiryaev A."/>
            <person name="Soop K."/>
            <person name="Spirin V."/>
            <person name="Szebenyi C."/>
            <person name="Tomsovsky M."/>
            <person name="Tulloss R.E."/>
            <person name="Uehling J."/>
            <person name="Grigoriev I.V."/>
            <person name="Vagvolgyi C."/>
            <person name="Papp T."/>
            <person name="Martin F.M."/>
            <person name="Miettinen O."/>
            <person name="Hibbett D.S."/>
            <person name="Nagy L.G."/>
        </authorList>
    </citation>
    <scope>NUCLEOTIDE SEQUENCE [LARGE SCALE GENOMIC DNA]</scope>
    <source>
        <strain evidence="17 18">FP101781</strain>
    </source>
</reference>
<evidence type="ECO:0000256" key="15">
    <source>
        <dbReference type="ARBA" id="ARBA00048766"/>
    </source>
</evidence>
<keyword evidence="10" id="KW-0961">Cell wall biogenesis/degradation</keyword>
<keyword evidence="3" id="KW-0964">Secreted</keyword>
<comment type="caution">
    <text evidence="17">The sequence shown here is derived from an EMBL/GenBank/DDBJ whole genome shotgun (WGS) entry which is preliminary data.</text>
</comment>
<evidence type="ECO:0000256" key="2">
    <source>
        <dbReference type="ARBA" id="ARBA00008834"/>
    </source>
</evidence>
<sequence length="367" mass="40049">MYHNAWKRWSSLLLSIENVKVLFYGNWLLPQNVTQVQTAINATQNPKSTYATPWIYISGSTSKSREPPSKRWACFSVRVLRPQLATFNVTNGLLRNLKVIKPIAWGWNLPGQNIRVENHFVDAAPNNATRDDSGSFPFNTDGFNLSGKNITVDGYYGHNGDDCVSNGFCGFSSHGLSIGSLGRDGASTFRRGKAENVTWEDITLVNVSTGIFITQNYYDQDKGPRPENTNKSSTAIQTMTFKNFHGSLGTNWTDGTCITQPCWNYVDGLDEPKAVILDLYPGTAKGISLQDIDIQPTENSSATANVLCDPSALEDGADKVLGFKCQDGQFEQTDVSVSGNGAVQSGNHISLFGGLALGGWVLVSALR</sequence>
<evidence type="ECO:0000256" key="9">
    <source>
        <dbReference type="ARBA" id="ARBA00023295"/>
    </source>
</evidence>
<evidence type="ECO:0000256" key="16">
    <source>
        <dbReference type="RuleBase" id="RU361169"/>
    </source>
</evidence>
<dbReference type="GO" id="GO:0016829">
    <property type="term" value="F:lyase activity"/>
    <property type="evidence" value="ECO:0007669"/>
    <property type="project" value="UniProtKB-KW"/>
</dbReference>
<keyword evidence="8" id="KW-0325">Glycoprotein</keyword>
<keyword evidence="18" id="KW-1185">Reference proteome</keyword>
<evidence type="ECO:0000256" key="3">
    <source>
        <dbReference type="ARBA" id="ARBA00022525"/>
    </source>
</evidence>
<keyword evidence="5" id="KW-0677">Repeat</keyword>
<comment type="subcellular location">
    <subcellularLocation>
        <location evidence="1">Secreted</location>
    </subcellularLocation>
</comment>
<dbReference type="Gene3D" id="2.160.20.10">
    <property type="entry name" value="Single-stranded right-handed beta-helix, Pectin lyase-like"/>
    <property type="match status" value="1"/>
</dbReference>
<evidence type="ECO:0000256" key="11">
    <source>
        <dbReference type="ARBA" id="ARBA00037312"/>
    </source>
</evidence>
<comment type="function">
    <text evidence="11">Specific in hydrolyzing the terminal glycosidic bond of polygalacturonic acid and oligogalacturonates.</text>
</comment>
<keyword evidence="9 16" id="KW-0326">Glycosidase</keyword>
<dbReference type="GO" id="GO:0005975">
    <property type="term" value="P:carbohydrate metabolic process"/>
    <property type="evidence" value="ECO:0007669"/>
    <property type="project" value="InterPro"/>
</dbReference>
<dbReference type="PANTHER" id="PTHR31736:SF11">
    <property type="entry name" value="EXOPOLYGALACTURONASE C-RELATED"/>
    <property type="match status" value="1"/>
</dbReference>
<name>A0A4Y7SIH5_COPMI</name>
<evidence type="ECO:0000256" key="4">
    <source>
        <dbReference type="ARBA" id="ARBA00022729"/>
    </source>
</evidence>
<dbReference type="AlphaFoldDB" id="A0A4Y7SIH5"/>
<comment type="similarity">
    <text evidence="2 16">Belongs to the glycosyl hydrolase 28 family.</text>
</comment>
<dbReference type="GO" id="GO:0071555">
    <property type="term" value="P:cell wall organization"/>
    <property type="evidence" value="ECO:0007669"/>
    <property type="project" value="UniProtKB-KW"/>
</dbReference>
<evidence type="ECO:0000256" key="12">
    <source>
        <dbReference type="ARBA" id="ARBA00038933"/>
    </source>
</evidence>
<accession>A0A4Y7SIH5</accession>
<evidence type="ECO:0000313" key="17">
    <source>
        <dbReference type="EMBL" id="TEB21468.1"/>
    </source>
</evidence>
<proteinExistence type="inferred from homology"/>
<dbReference type="GO" id="GO:0047911">
    <property type="term" value="F:galacturan 1,4-alpha-galacturonidase activity"/>
    <property type="evidence" value="ECO:0007669"/>
    <property type="project" value="UniProtKB-EC"/>
</dbReference>
<dbReference type="STRING" id="71717.A0A4Y7SIH5"/>
<evidence type="ECO:0000256" key="6">
    <source>
        <dbReference type="ARBA" id="ARBA00022801"/>
    </source>
</evidence>
<dbReference type="Pfam" id="PF00295">
    <property type="entry name" value="Glyco_hydro_28"/>
    <property type="match status" value="2"/>
</dbReference>
<protein>
    <recommendedName>
        <fullName evidence="12">galacturonan 1,4-alpha-galacturonidase</fullName>
        <ecNumber evidence="12">3.2.1.67</ecNumber>
    </recommendedName>
    <alternativeName>
        <fullName evidence="13">Galacturan 1,4-alpha-galacturonidase C</fullName>
    </alternativeName>
    <alternativeName>
        <fullName evidence="14">Poly(1,4-alpha-D-galacturonide)galacturonohydrolase C</fullName>
    </alternativeName>
</protein>
<dbReference type="InterPro" id="IPR011050">
    <property type="entry name" value="Pectin_lyase_fold/virulence"/>
</dbReference>
<evidence type="ECO:0000256" key="13">
    <source>
        <dbReference type="ARBA" id="ARBA00041474"/>
    </source>
</evidence>
<dbReference type="OrthoDB" id="187139at2759"/>
<organism evidence="17 18">
    <name type="scientific">Coprinellus micaceus</name>
    <name type="common">Glistening ink-cap mushroom</name>
    <name type="synonym">Coprinus micaceus</name>
    <dbReference type="NCBI Taxonomy" id="71717"/>
    <lineage>
        <taxon>Eukaryota</taxon>
        <taxon>Fungi</taxon>
        <taxon>Dikarya</taxon>
        <taxon>Basidiomycota</taxon>
        <taxon>Agaricomycotina</taxon>
        <taxon>Agaricomycetes</taxon>
        <taxon>Agaricomycetidae</taxon>
        <taxon>Agaricales</taxon>
        <taxon>Agaricineae</taxon>
        <taxon>Psathyrellaceae</taxon>
        <taxon>Coprinellus</taxon>
    </lineage>
</organism>
<evidence type="ECO:0000256" key="8">
    <source>
        <dbReference type="ARBA" id="ARBA00023180"/>
    </source>
</evidence>
<evidence type="ECO:0000256" key="10">
    <source>
        <dbReference type="ARBA" id="ARBA00023316"/>
    </source>
</evidence>
<dbReference type="EC" id="3.2.1.67" evidence="12"/>
<evidence type="ECO:0000256" key="5">
    <source>
        <dbReference type="ARBA" id="ARBA00022737"/>
    </source>
</evidence>
<dbReference type="InterPro" id="IPR012334">
    <property type="entry name" value="Pectin_lyas_fold"/>
</dbReference>
<dbReference type="InterPro" id="IPR000743">
    <property type="entry name" value="Glyco_hydro_28"/>
</dbReference>
<dbReference type="EMBL" id="QPFP01000110">
    <property type="protein sequence ID" value="TEB21468.1"/>
    <property type="molecule type" value="Genomic_DNA"/>
</dbReference>
<evidence type="ECO:0000256" key="7">
    <source>
        <dbReference type="ARBA" id="ARBA00023157"/>
    </source>
</evidence>
<keyword evidence="4" id="KW-0732">Signal</keyword>
<dbReference type="SUPFAM" id="SSF51126">
    <property type="entry name" value="Pectin lyase-like"/>
    <property type="match status" value="1"/>
</dbReference>
<evidence type="ECO:0000256" key="1">
    <source>
        <dbReference type="ARBA" id="ARBA00004613"/>
    </source>
</evidence>
<evidence type="ECO:0000256" key="14">
    <source>
        <dbReference type="ARBA" id="ARBA00042262"/>
    </source>
</evidence>
<keyword evidence="6 16" id="KW-0378">Hydrolase</keyword>
<keyword evidence="17" id="KW-0456">Lyase</keyword>